<dbReference type="PANTHER" id="PTHR30481">
    <property type="entry name" value="DNA ADENINE METHYLASE"/>
    <property type="match status" value="1"/>
</dbReference>
<reference evidence="5" key="1">
    <citation type="submission" date="2016-10" db="EMBL/GenBank/DDBJ databases">
        <authorList>
            <person name="Varghese N."/>
            <person name="Submissions S."/>
        </authorList>
    </citation>
    <scope>NUCLEOTIDE SEQUENCE [LARGE SCALE GENOMIC DNA]</scope>
    <source>
        <strain evidence="5">NLAE-zl-G277</strain>
    </source>
</reference>
<sequence>MEQISVAAYMGAKCRLAQILVAMMVYMKANRYVDLFGGLGNLFIQKPVHEIEVYNDLDSDLCCLFKQLSTGGGRSALVKRILDFSYSAEVHDKAQEILRSGLIKSGISELEYATYVWYDLLTSMNGNKTGAFRGINDKIDENKVKNRILHKLDMLERFEGVQVTNRNALDVIKEDIQNKELADRTMYFLDSPYFENNAGYSHNMVFSKEHEEYCDLVGRLGGYKMVCGYDNPVYQKILVEKYGFYKYLVKEVAKTMRIGGGDELRAREDEFVWLSYPLKGAYQL</sequence>
<organism evidence="4 5">
    <name type="scientific">Enterocloster lavalensis</name>
    <dbReference type="NCBI Taxonomy" id="460384"/>
    <lineage>
        <taxon>Bacteria</taxon>
        <taxon>Bacillati</taxon>
        <taxon>Bacillota</taxon>
        <taxon>Clostridia</taxon>
        <taxon>Lachnospirales</taxon>
        <taxon>Lachnospiraceae</taxon>
        <taxon>Enterocloster</taxon>
    </lineage>
</organism>
<protein>
    <submittedName>
        <fullName evidence="4">Site-specific DNA-adenine methylase</fullName>
    </submittedName>
</protein>
<dbReference type="GO" id="GO:1904047">
    <property type="term" value="F:S-adenosyl-L-methionine binding"/>
    <property type="evidence" value="ECO:0007669"/>
    <property type="project" value="TreeGrafter"/>
</dbReference>
<dbReference type="InterPro" id="IPR012327">
    <property type="entry name" value="MeTrfase_D12"/>
</dbReference>
<keyword evidence="3" id="KW-0949">S-adenosyl-L-methionine</keyword>
<gene>
    <name evidence="4" type="ORF">SAMN05216313_12380</name>
</gene>
<accession>A0A1I0IT11</accession>
<dbReference type="GO" id="GO:0032259">
    <property type="term" value="P:methylation"/>
    <property type="evidence" value="ECO:0007669"/>
    <property type="project" value="UniProtKB-KW"/>
</dbReference>
<dbReference type="Gene3D" id="3.40.50.150">
    <property type="entry name" value="Vaccinia Virus protein VP39"/>
    <property type="match status" value="2"/>
</dbReference>
<dbReference type="Pfam" id="PF02086">
    <property type="entry name" value="MethyltransfD12"/>
    <property type="match status" value="1"/>
</dbReference>
<keyword evidence="2" id="KW-0808">Transferase</keyword>
<proteinExistence type="predicted"/>
<dbReference type="STRING" id="460384.SAMN05216313_12380"/>
<evidence type="ECO:0000256" key="1">
    <source>
        <dbReference type="ARBA" id="ARBA00022603"/>
    </source>
</evidence>
<dbReference type="EMBL" id="FOIM01000023">
    <property type="protein sequence ID" value="SEU00305.1"/>
    <property type="molecule type" value="Genomic_DNA"/>
</dbReference>
<keyword evidence="1 4" id="KW-0489">Methyltransferase</keyword>
<dbReference type="GO" id="GO:0009007">
    <property type="term" value="F:site-specific DNA-methyltransferase (adenine-specific) activity"/>
    <property type="evidence" value="ECO:0007669"/>
    <property type="project" value="UniProtKB-EC"/>
</dbReference>
<dbReference type="GO" id="GO:0006298">
    <property type="term" value="P:mismatch repair"/>
    <property type="evidence" value="ECO:0007669"/>
    <property type="project" value="TreeGrafter"/>
</dbReference>
<dbReference type="GO" id="GO:0043565">
    <property type="term" value="F:sequence-specific DNA binding"/>
    <property type="evidence" value="ECO:0007669"/>
    <property type="project" value="TreeGrafter"/>
</dbReference>
<dbReference type="AlphaFoldDB" id="A0A1I0IT11"/>
<dbReference type="Proteomes" id="UP000198508">
    <property type="component" value="Unassembled WGS sequence"/>
</dbReference>
<dbReference type="RefSeq" id="WP_092367682.1">
    <property type="nucleotide sequence ID" value="NZ_FOIM01000023.1"/>
</dbReference>
<dbReference type="InterPro" id="IPR029063">
    <property type="entry name" value="SAM-dependent_MTases_sf"/>
</dbReference>
<evidence type="ECO:0000256" key="3">
    <source>
        <dbReference type="ARBA" id="ARBA00022691"/>
    </source>
</evidence>
<evidence type="ECO:0000313" key="4">
    <source>
        <dbReference type="EMBL" id="SEU00305.1"/>
    </source>
</evidence>
<evidence type="ECO:0000313" key="5">
    <source>
        <dbReference type="Proteomes" id="UP000198508"/>
    </source>
</evidence>
<keyword evidence="5" id="KW-1185">Reference proteome</keyword>
<dbReference type="GO" id="GO:0009307">
    <property type="term" value="P:DNA restriction-modification system"/>
    <property type="evidence" value="ECO:0007669"/>
    <property type="project" value="InterPro"/>
</dbReference>
<dbReference type="SUPFAM" id="SSF53335">
    <property type="entry name" value="S-adenosyl-L-methionine-dependent methyltransferases"/>
    <property type="match status" value="1"/>
</dbReference>
<name>A0A1I0IT11_9FIRM</name>
<dbReference type="GeneID" id="93279262"/>
<evidence type="ECO:0000256" key="2">
    <source>
        <dbReference type="ARBA" id="ARBA00022679"/>
    </source>
</evidence>